<feature type="region of interest" description="Disordered" evidence="1">
    <location>
        <begin position="981"/>
        <end position="1013"/>
    </location>
</feature>
<dbReference type="SUPFAM" id="SSF52540">
    <property type="entry name" value="P-loop containing nucleoside triphosphate hydrolases"/>
    <property type="match status" value="1"/>
</dbReference>
<evidence type="ECO:0000256" key="1">
    <source>
        <dbReference type="SAM" id="MobiDB-lite"/>
    </source>
</evidence>
<dbReference type="PANTHER" id="PTHR10622:SF11">
    <property type="entry name" value="HET-DOMAIN-CONTAINING PROTEIN"/>
    <property type="match status" value="1"/>
</dbReference>
<dbReference type="Pfam" id="PF13374">
    <property type="entry name" value="TPR_10"/>
    <property type="match status" value="1"/>
</dbReference>
<dbReference type="Gene3D" id="3.40.50.300">
    <property type="entry name" value="P-loop containing nucleotide triphosphate hydrolases"/>
    <property type="match status" value="1"/>
</dbReference>
<dbReference type="InterPro" id="IPR027417">
    <property type="entry name" value="P-loop_NTPase"/>
</dbReference>
<feature type="domain" description="DUF7779" evidence="3">
    <location>
        <begin position="536"/>
        <end position="609"/>
    </location>
</feature>
<dbReference type="SUPFAM" id="SSF48452">
    <property type="entry name" value="TPR-like"/>
    <property type="match status" value="2"/>
</dbReference>
<dbReference type="STRING" id="5454.A0A163M918"/>
<dbReference type="Proteomes" id="UP000076837">
    <property type="component" value="Unassembled WGS sequence"/>
</dbReference>
<dbReference type="EMBL" id="JYNV01000015">
    <property type="protein sequence ID" value="KZM28507.1"/>
    <property type="molecule type" value="Genomic_DNA"/>
</dbReference>
<dbReference type="Pfam" id="PF25000">
    <property type="entry name" value="DUF7779"/>
    <property type="match status" value="1"/>
</dbReference>
<dbReference type="InterPro" id="IPR011990">
    <property type="entry name" value="TPR-like_helical_dom_sf"/>
</dbReference>
<dbReference type="PRINTS" id="PR00381">
    <property type="entry name" value="KINESINLIGHT"/>
</dbReference>
<protein>
    <submittedName>
        <fullName evidence="4">ADP binding</fullName>
    </submittedName>
</protein>
<dbReference type="Pfam" id="PF13424">
    <property type="entry name" value="TPR_12"/>
    <property type="match status" value="3"/>
</dbReference>
<dbReference type="OrthoDB" id="20872at2759"/>
<name>A0A163M918_DIDRA</name>
<keyword evidence="5" id="KW-1185">Reference proteome</keyword>
<gene>
    <name evidence="4" type="ORF">ST47_g382</name>
</gene>
<dbReference type="InterPro" id="IPR019734">
    <property type="entry name" value="TPR_rpt"/>
</dbReference>
<dbReference type="SMART" id="SM00028">
    <property type="entry name" value="TPR"/>
    <property type="match status" value="7"/>
</dbReference>
<accession>A0A163M918</accession>
<dbReference type="Gene3D" id="1.25.40.10">
    <property type="entry name" value="Tetratricopeptide repeat domain"/>
    <property type="match status" value="2"/>
</dbReference>
<dbReference type="AlphaFoldDB" id="A0A163M918"/>
<evidence type="ECO:0000259" key="2">
    <source>
        <dbReference type="Pfam" id="PF06985"/>
    </source>
</evidence>
<proteinExistence type="predicted"/>
<feature type="compositionally biased region" description="Basic and acidic residues" evidence="1">
    <location>
        <begin position="986"/>
        <end position="995"/>
    </location>
</feature>
<dbReference type="PANTHER" id="PTHR10622">
    <property type="entry name" value="HET DOMAIN-CONTAINING PROTEIN"/>
    <property type="match status" value="1"/>
</dbReference>
<evidence type="ECO:0000259" key="3">
    <source>
        <dbReference type="Pfam" id="PF25000"/>
    </source>
</evidence>
<dbReference type="Pfam" id="PF06985">
    <property type="entry name" value="HET"/>
    <property type="match status" value="1"/>
</dbReference>
<dbReference type="InterPro" id="IPR010730">
    <property type="entry name" value="HET"/>
</dbReference>
<comment type="caution">
    <text evidence="4">The sequence shown here is derived from an EMBL/GenBank/DDBJ whole genome shotgun (WGS) entry which is preliminary data.</text>
</comment>
<feature type="domain" description="Heterokaryon incompatibility" evidence="2">
    <location>
        <begin position="26"/>
        <end position="112"/>
    </location>
</feature>
<sequence length="1013" mass="114322">MRLLQRLPDSGDFRLVEYLGNNIPRYAILSHTWGPDGDDVTFKDVVKSRGKSKPGYSKLTFCSQQAAKDGLEFFWVDTCCIDKSNSTELSEAINSMFKWYQKADRCYALLSDVPFGSSTAEFTLETWEPRFQSSRWFKRGWTLQELLAPECVDFFSQDGKRIGDKISLRQIVHDTTHIPAQALQGSSLSQFSVDERMSWAEARETTREEDGAYSLLGIFDIHMPLIYGEGRKKALARLRREIEGPQRVQSFAKPPWTVPFRRDDDFVNRSSLEEVYRICAQPAGRASLVGLGGIGKSQIAIEYTYRVQDQSPAKWVFWVHAGTRARFEDGFRRIAEATKMDGWDDSKVDVLRLVRNWLCDESNGQWTMVVDNADDADVLFDTSQSRSAGSPDQPKDLLSDYLPQSPNGSILITSRSQAVAQKLTGTYSSIIEVEPMGEDDALVLLEKKLGSSVARDKAVELVHALDSMPLALTQAAAFIRQREPRMSVSRYVDEINKNDRSQARLLEKDVGDSRRDGQASNSIIATWHISFEHIRKHVPAAARLLSLMSMFDRQGIPESLLESQYTSDGDSDITFEDDIHTLSSFSLIKTNADGCEFEMHQLVQFSTKKWLELHNELEEWKGAYASLMDVSYPEGGHEDWPVCRALFPHAQAMFYSQPEDAVALEAWASVLFKVAWYAREMGQCSKALELISASLQTRESVLGAEHPDTLRSLNELGLVLGYQGKYNEAEEVHQRALEARNWVLGKEHVDTMTSRVNLALTYSNQGRWKEAEELQLRVVKTEKTVLGEDHPLTLISINNLALTYSNQGRWKEAEELQLQVVKTRKTVLGENHPLTLISINNLAQTYTNQGRWEEAKELQLRVVKTEKTVLGEDHPLTLISINNLAQTYAYQGRWDEAKKLQLQVLKTAKIVLGKDHPYTLTSMSNLAYALDGLGRNSEAAALMDECLALRKQILGHEHPHTLSSAKALHKWSHECEMVDDETQGQVEERSGHEADETPNTAIVTSEATAPYSA</sequence>
<feature type="compositionally biased region" description="Polar residues" evidence="1">
    <location>
        <begin position="997"/>
        <end position="1007"/>
    </location>
</feature>
<evidence type="ECO:0000313" key="4">
    <source>
        <dbReference type="EMBL" id="KZM28507.1"/>
    </source>
</evidence>
<organism evidence="4 5">
    <name type="scientific">Didymella rabiei</name>
    <name type="common">Chickpea ascochyta blight fungus</name>
    <name type="synonym">Mycosphaerella rabiei</name>
    <dbReference type="NCBI Taxonomy" id="5454"/>
    <lineage>
        <taxon>Eukaryota</taxon>
        <taxon>Fungi</taxon>
        <taxon>Dikarya</taxon>
        <taxon>Ascomycota</taxon>
        <taxon>Pezizomycotina</taxon>
        <taxon>Dothideomycetes</taxon>
        <taxon>Pleosporomycetidae</taxon>
        <taxon>Pleosporales</taxon>
        <taxon>Pleosporineae</taxon>
        <taxon>Didymellaceae</taxon>
        <taxon>Ascochyta</taxon>
    </lineage>
</organism>
<reference evidence="4 5" key="1">
    <citation type="journal article" date="2016" name="Sci. Rep.">
        <title>Draft genome sequencing and secretome analysis of fungal phytopathogen Ascochyta rabiei provides insight into the necrotrophic effector repertoire.</title>
        <authorList>
            <person name="Verma S."/>
            <person name="Gazara R.K."/>
            <person name="Nizam S."/>
            <person name="Parween S."/>
            <person name="Chattopadhyay D."/>
            <person name="Verma P.K."/>
        </authorList>
    </citation>
    <scope>NUCLEOTIDE SEQUENCE [LARGE SCALE GENOMIC DNA]</scope>
    <source>
        <strain evidence="4 5">ArDII</strain>
    </source>
</reference>
<dbReference type="InterPro" id="IPR056681">
    <property type="entry name" value="DUF7779"/>
</dbReference>
<evidence type="ECO:0000313" key="5">
    <source>
        <dbReference type="Proteomes" id="UP000076837"/>
    </source>
</evidence>